<sequence length="62" mass="7552">MIPQNWHHFSIERDIANIFKIDIRYYEFMNIVNINCYVLSLLMDKDKLLKIIFKKSSVFVKN</sequence>
<evidence type="ECO:0000313" key="2">
    <source>
        <dbReference type="Proteomes" id="UP000028623"/>
    </source>
</evidence>
<protein>
    <submittedName>
        <fullName evidence="1">Uncharacterized protein</fullName>
    </submittedName>
</protein>
<organism evidence="1 2">
    <name type="scientific">Epilithonimonas lactis</name>
    <dbReference type="NCBI Taxonomy" id="421072"/>
    <lineage>
        <taxon>Bacteria</taxon>
        <taxon>Pseudomonadati</taxon>
        <taxon>Bacteroidota</taxon>
        <taxon>Flavobacteriia</taxon>
        <taxon>Flavobacteriales</taxon>
        <taxon>Weeksellaceae</taxon>
        <taxon>Chryseobacterium group</taxon>
        <taxon>Epilithonimonas</taxon>
    </lineage>
</organism>
<keyword evidence="2" id="KW-1185">Reference proteome</keyword>
<dbReference type="STRING" id="421072.SAMN04488097_0259"/>
<gene>
    <name evidence="1" type="ORF">IO89_11900</name>
</gene>
<reference evidence="1 2" key="1">
    <citation type="submission" date="2014-07" db="EMBL/GenBank/DDBJ databases">
        <title>Epilithonimonas lactis LMG 22401 Genome.</title>
        <authorList>
            <person name="Pipes S.E."/>
            <person name="Stropko S.J."/>
        </authorList>
    </citation>
    <scope>NUCLEOTIDE SEQUENCE [LARGE SCALE GENOMIC DNA]</scope>
    <source>
        <strain evidence="1 2">LMG 24401</strain>
    </source>
</reference>
<comment type="caution">
    <text evidence="1">The sequence shown here is derived from an EMBL/GenBank/DDBJ whole genome shotgun (WGS) entry which is preliminary data.</text>
</comment>
<name>A0A085BEN6_9FLAO</name>
<dbReference type="AlphaFoldDB" id="A0A085BEN6"/>
<evidence type="ECO:0000313" key="1">
    <source>
        <dbReference type="EMBL" id="KFC20931.1"/>
    </source>
</evidence>
<dbReference type="EMBL" id="JPLY01000004">
    <property type="protein sequence ID" value="KFC20931.1"/>
    <property type="molecule type" value="Genomic_DNA"/>
</dbReference>
<accession>A0A085BEN6</accession>
<dbReference type="Proteomes" id="UP000028623">
    <property type="component" value="Unassembled WGS sequence"/>
</dbReference>
<proteinExistence type="predicted"/>